<comment type="caution">
    <text evidence="1">The sequence shown here is derived from an EMBL/GenBank/DDBJ whole genome shotgun (WGS) entry which is preliminary data.</text>
</comment>
<dbReference type="Proteomes" id="UP000253094">
    <property type="component" value="Unassembled WGS sequence"/>
</dbReference>
<dbReference type="AlphaFoldDB" id="A0A367FFN9"/>
<gene>
    <name evidence="1" type="ORF">DQ384_23545</name>
</gene>
<organism evidence="1 2">
    <name type="scientific">Sphaerisporangium album</name>
    <dbReference type="NCBI Taxonomy" id="509200"/>
    <lineage>
        <taxon>Bacteria</taxon>
        <taxon>Bacillati</taxon>
        <taxon>Actinomycetota</taxon>
        <taxon>Actinomycetes</taxon>
        <taxon>Streptosporangiales</taxon>
        <taxon>Streptosporangiaceae</taxon>
        <taxon>Sphaerisporangium</taxon>
    </lineage>
</organism>
<evidence type="ECO:0000313" key="2">
    <source>
        <dbReference type="Proteomes" id="UP000253094"/>
    </source>
</evidence>
<proteinExistence type="predicted"/>
<accession>A0A367FFN9</accession>
<keyword evidence="2" id="KW-1185">Reference proteome</keyword>
<name>A0A367FFN9_9ACTN</name>
<sequence length="88" mass="9590">MIVTAAWWAAVTEQTGAAKEQVGWSRWKEPVLDDDDAAERVGQGERAAWPPWQGLTPSLTRHGEHLGEIGDGVAVNAWRPSLNCAVAR</sequence>
<protein>
    <submittedName>
        <fullName evidence="1">Uncharacterized protein</fullName>
    </submittedName>
</protein>
<evidence type="ECO:0000313" key="1">
    <source>
        <dbReference type="EMBL" id="RCG28709.1"/>
    </source>
</evidence>
<reference evidence="1 2" key="1">
    <citation type="submission" date="2018-06" db="EMBL/GenBank/DDBJ databases">
        <title>Sphaerisporangium craniellae sp. nov., isolated from a marine sponge in the South China Sea.</title>
        <authorList>
            <person name="Li L."/>
        </authorList>
    </citation>
    <scope>NUCLEOTIDE SEQUENCE [LARGE SCALE GENOMIC DNA]</scope>
    <source>
        <strain evidence="1 2">CCTCC AA 208026</strain>
    </source>
</reference>
<dbReference type="EMBL" id="QOIL01000013">
    <property type="protein sequence ID" value="RCG28709.1"/>
    <property type="molecule type" value="Genomic_DNA"/>
</dbReference>